<organism evidence="5 6">
    <name type="scientific">Parasedimentitalea maritima</name>
    <dbReference type="NCBI Taxonomy" id="2578117"/>
    <lineage>
        <taxon>Bacteria</taxon>
        <taxon>Pseudomonadati</taxon>
        <taxon>Pseudomonadota</taxon>
        <taxon>Alphaproteobacteria</taxon>
        <taxon>Rhodobacterales</taxon>
        <taxon>Paracoccaceae</taxon>
        <taxon>Parasedimentitalea</taxon>
    </lineage>
</organism>
<comment type="pathway">
    <text evidence="2">Organic acid metabolism; glycolate biosynthesis; glycolate from 2-phosphoglycolate: step 1/1.</text>
</comment>
<dbReference type="PANTHER" id="PTHR43434">
    <property type="entry name" value="PHOSPHOGLYCOLATE PHOSPHATASE"/>
    <property type="match status" value="1"/>
</dbReference>
<evidence type="ECO:0000256" key="4">
    <source>
        <dbReference type="ARBA" id="ARBA00013078"/>
    </source>
</evidence>
<protein>
    <recommendedName>
        <fullName evidence="4">phosphoglycolate phosphatase</fullName>
        <ecNumber evidence="4">3.1.3.18</ecNumber>
    </recommendedName>
</protein>
<dbReference type="EC" id="3.1.3.18" evidence="4"/>
<dbReference type="InterPro" id="IPR036412">
    <property type="entry name" value="HAD-like_sf"/>
</dbReference>
<dbReference type="Proteomes" id="UP000441586">
    <property type="component" value="Unassembled WGS sequence"/>
</dbReference>
<dbReference type="RefSeq" id="WP_158979099.1">
    <property type="nucleotide sequence ID" value="NZ_WSFO01000005.1"/>
</dbReference>
<comment type="catalytic activity">
    <reaction evidence="1">
        <text>2-phosphoglycolate + H2O = glycolate + phosphate</text>
        <dbReference type="Rhea" id="RHEA:14369"/>
        <dbReference type="ChEBI" id="CHEBI:15377"/>
        <dbReference type="ChEBI" id="CHEBI:29805"/>
        <dbReference type="ChEBI" id="CHEBI:43474"/>
        <dbReference type="ChEBI" id="CHEBI:58033"/>
        <dbReference type="EC" id="3.1.3.18"/>
    </reaction>
</comment>
<dbReference type="PANTHER" id="PTHR43434:SF1">
    <property type="entry name" value="PHOSPHOGLYCOLATE PHOSPHATASE"/>
    <property type="match status" value="1"/>
</dbReference>
<dbReference type="NCBIfam" id="TIGR01549">
    <property type="entry name" value="HAD-SF-IA-v1"/>
    <property type="match status" value="1"/>
</dbReference>
<evidence type="ECO:0000256" key="1">
    <source>
        <dbReference type="ARBA" id="ARBA00000830"/>
    </source>
</evidence>
<dbReference type="CDD" id="cd01427">
    <property type="entry name" value="HAD_like"/>
    <property type="match status" value="1"/>
</dbReference>
<proteinExistence type="inferred from homology"/>
<evidence type="ECO:0000313" key="5">
    <source>
        <dbReference type="EMBL" id="KAE9629960.1"/>
    </source>
</evidence>
<dbReference type="InterPro" id="IPR023198">
    <property type="entry name" value="PGP-like_dom2"/>
</dbReference>
<dbReference type="SUPFAM" id="SSF56784">
    <property type="entry name" value="HAD-like"/>
    <property type="match status" value="1"/>
</dbReference>
<dbReference type="InterPro" id="IPR006439">
    <property type="entry name" value="HAD-SF_hydro_IA"/>
</dbReference>
<dbReference type="Gene3D" id="3.40.50.1000">
    <property type="entry name" value="HAD superfamily/HAD-like"/>
    <property type="match status" value="1"/>
</dbReference>
<reference evidence="5 6" key="1">
    <citation type="submission" date="2019-12" db="EMBL/GenBank/DDBJ databases">
        <authorList>
            <person name="Zhang Y.-J."/>
        </authorList>
    </citation>
    <scope>NUCLEOTIDE SEQUENCE [LARGE SCALE GENOMIC DNA]</scope>
    <source>
        <strain evidence="5 6">H18S-6</strain>
    </source>
</reference>
<dbReference type="Pfam" id="PF00702">
    <property type="entry name" value="Hydrolase"/>
    <property type="match status" value="1"/>
</dbReference>
<accession>A0A6A4RGM9</accession>
<dbReference type="SFLD" id="SFLDG01129">
    <property type="entry name" value="C1.5:_HAD__Beta-PGM__Phosphata"/>
    <property type="match status" value="1"/>
</dbReference>
<keyword evidence="5" id="KW-0378">Hydrolase</keyword>
<evidence type="ECO:0000256" key="3">
    <source>
        <dbReference type="ARBA" id="ARBA00006171"/>
    </source>
</evidence>
<sequence length="229" mass="24494">MPVDALLFDKDGTLFDFGATWNSWTAKTIHYLAQGRPEVVQGLAKVLSYDLDRGEFRRDSIAIASTNSEISAVMAPYIDHMDVAELELYLTTSAADATLTEAVPLVAFLDDLLARGKVLGVMTNDSELSARNQLQQAGVLDHFAFIAGFDSGHGAKPDPDPLLAFCTAVGVDPSRTAMVGDSLHDLEAGDAAGMRRIAVLTGMALHEDLAPLADVVLPDIGHIQAWLDS</sequence>
<evidence type="ECO:0000313" key="6">
    <source>
        <dbReference type="Proteomes" id="UP000441586"/>
    </source>
</evidence>
<dbReference type="NCBIfam" id="TIGR01509">
    <property type="entry name" value="HAD-SF-IA-v3"/>
    <property type="match status" value="1"/>
</dbReference>
<dbReference type="SFLD" id="SFLDS00003">
    <property type="entry name" value="Haloacid_Dehalogenase"/>
    <property type="match status" value="1"/>
</dbReference>
<dbReference type="InterPro" id="IPR023214">
    <property type="entry name" value="HAD_sf"/>
</dbReference>
<comment type="similarity">
    <text evidence="3">Belongs to the HAD-like hydrolase superfamily. CbbY/CbbZ/Gph/YieH family.</text>
</comment>
<dbReference type="EMBL" id="WSFO01000005">
    <property type="protein sequence ID" value="KAE9629960.1"/>
    <property type="molecule type" value="Genomic_DNA"/>
</dbReference>
<name>A0A6A4RGM9_9RHOB</name>
<dbReference type="AlphaFoldDB" id="A0A6A4RGM9"/>
<dbReference type="InterPro" id="IPR050155">
    <property type="entry name" value="HAD-like_hydrolase_sf"/>
</dbReference>
<dbReference type="GO" id="GO:0005829">
    <property type="term" value="C:cytosol"/>
    <property type="evidence" value="ECO:0007669"/>
    <property type="project" value="TreeGrafter"/>
</dbReference>
<dbReference type="Gene3D" id="1.10.150.240">
    <property type="entry name" value="Putative phosphatase, domain 2"/>
    <property type="match status" value="1"/>
</dbReference>
<dbReference type="GO" id="GO:0008967">
    <property type="term" value="F:phosphoglycolate phosphatase activity"/>
    <property type="evidence" value="ECO:0007669"/>
    <property type="project" value="UniProtKB-EC"/>
</dbReference>
<dbReference type="GO" id="GO:0006281">
    <property type="term" value="P:DNA repair"/>
    <property type="evidence" value="ECO:0007669"/>
    <property type="project" value="TreeGrafter"/>
</dbReference>
<evidence type="ECO:0000256" key="2">
    <source>
        <dbReference type="ARBA" id="ARBA00004818"/>
    </source>
</evidence>
<gene>
    <name evidence="5" type="ORF">GP644_09705</name>
</gene>
<comment type="caution">
    <text evidence="5">The sequence shown here is derived from an EMBL/GenBank/DDBJ whole genome shotgun (WGS) entry which is preliminary data.</text>
</comment>